<feature type="transmembrane region" description="Helical" evidence="6">
    <location>
        <begin position="202"/>
        <end position="222"/>
    </location>
</feature>
<proteinExistence type="predicted"/>
<dbReference type="PANTHER" id="PTHR43243:SF4">
    <property type="entry name" value="CATIONIC AMINO ACID TRANSPORTER 4"/>
    <property type="match status" value="1"/>
</dbReference>
<keyword evidence="4 6" id="KW-1133">Transmembrane helix</keyword>
<dbReference type="GO" id="GO:0015171">
    <property type="term" value="F:amino acid transmembrane transporter activity"/>
    <property type="evidence" value="ECO:0007669"/>
    <property type="project" value="TreeGrafter"/>
</dbReference>
<protein>
    <submittedName>
        <fullName evidence="7">Amino acid transporter</fullName>
    </submittedName>
</protein>
<feature type="transmembrane region" description="Helical" evidence="6">
    <location>
        <begin position="109"/>
        <end position="130"/>
    </location>
</feature>
<name>A0A0R2AZ06_9LACO</name>
<feature type="transmembrane region" description="Helical" evidence="6">
    <location>
        <begin position="328"/>
        <end position="353"/>
    </location>
</feature>
<feature type="transmembrane region" description="Helical" evidence="6">
    <location>
        <begin position="74"/>
        <end position="97"/>
    </location>
</feature>
<keyword evidence="3 6" id="KW-0812">Transmembrane</keyword>
<feature type="transmembrane region" description="Helical" evidence="6">
    <location>
        <begin position="172"/>
        <end position="190"/>
    </location>
</feature>
<evidence type="ECO:0000256" key="1">
    <source>
        <dbReference type="ARBA" id="ARBA00004141"/>
    </source>
</evidence>
<dbReference type="Gene3D" id="1.20.1740.10">
    <property type="entry name" value="Amino acid/polyamine transporter I"/>
    <property type="match status" value="1"/>
</dbReference>
<evidence type="ECO:0000256" key="2">
    <source>
        <dbReference type="ARBA" id="ARBA00022448"/>
    </source>
</evidence>
<keyword evidence="5 6" id="KW-0472">Membrane</keyword>
<evidence type="ECO:0000256" key="3">
    <source>
        <dbReference type="ARBA" id="ARBA00022692"/>
    </source>
</evidence>
<sequence>MYEAIIYYSQPIINFKGVDTHMDIFKKESVSTYIKADQRLSKSLNARDLVGLGIGAVIGTGIFILPGHEAASHAGPAVAVAFLLAAIVSGMVGMAYAEFSSAMPIAGSAYSFGSVVYGELIGWILGWALILEYFLAVSAEATGFAAYFNNNILSALGINLPKALQSSPMEGGVINITAVAIVLIITAIILQGTNLSKRVENWAVVIKVAIIIIFILVGIFYVKADNYVPFYPKEFHSIPFGMGGISTAAATVFFAFIGFDALAANSAETINPGKNVVRGIIGTVIIAVVLYISFSLVLTGIVNYKQLNVDDPAAFALEIIHLTAWNKLITVGALIGIFTAMVTMFIGGSRLVYALGRDGLLPKTMGKVTSKHAVPRNAIIIAAIVQAIFAGLVPLTQLASLINAGTLIAFTFISFGIIKLRHRKDIKNDGFKMPLYPFLPILAGVFSIFFIIMLPDITKISVGIWIVIGFVVYFTYGVHHSKLQNER</sequence>
<dbReference type="AlphaFoldDB" id="A0A0R2AZ06"/>
<comment type="caution">
    <text evidence="7">The sequence shown here is derived from an EMBL/GenBank/DDBJ whole genome shotgun (WGS) entry which is preliminary data.</text>
</comment>
<dbReference type="Proteomes" id="UP000052012">
    <property type="component" value="Unassembled WGS sequence"/>
</dbReference>
<feature type="transmembrane region" description="Helical" evidence="6">
    <location>
        <begin position="433"/>
        <end position="454"/>
    </location>
</feature>
<feature type="transmembrane region" description="Helical" evidence="6">
    <location>
        <begin position="374"/>
        <end position="395"/>
    </location>
</feature>
<keyword evidence="2" id="KW-0813">Transport</keyword>
<feature type="transmembrane region" description="Helical" evidence="6">
    <location>
        <begin position="460"/>
        <end position="478"/>
    </location>
</feature>
<feature type="transmembrane region" description="Helical" evidence="6">
    <location>
        <begin position="49"/>
        <end position="68"/>
    </location>
</feature>
<evidence type="ECO:0000313" key="7">
    <source>
        <dbReference type="EMBL" id="KRM68905.1"/>
    </source>
</evidence>
<gene>
    <name evidence="7" type="ORF">FD06_GL000832</name>
</gene>
<organism evidence="7 8">
    <name type="scientific">Apilactobacillus ozensis DSM 23829 = JCM 17196</name>
    <dbReference type="NCBI Taxonomy" id="1423781"/>
    <lineage>
        <taxon>Bacteria</taxon>
        <taxon>Bacillati</taxon>
        <taxon>Bacillota</taxon>
        <taxon>Bacilli</taxon>
        <taxon>Lactobacillales</taxon>
        <taxon>Lactobacillaceae</taxon>
        <taxon>Apilactobacillus</taxon>
    </lineage>
</organism>
<evidence type="ECO:0000256" key="6">
    <source>
        <dbReference type="SAM" id="Phobius"/>
    </source>
</evidence>
<feature type="transmembrane region" description="Helical" evidence="6">
    <location>
        <begin position="276"/>
        <end position="302"/>
    </location>
</feature>
<comment type="subcellular location">
    <subcellularLocation>
        <location evidence="1">Membrane</location>
        <topology evidence="1">Multi-pass membrane protein</topology>
    </subcellularLocation>
</comment>
<dbReference type="PATRIC" id="fig|1423781.4.peg.866"/>
<evidence type="ECO:0000313" key="8">
    <source>
        <dbReference type="Proteomes" id="UP000052012"/>
    </source>
</evidence>
<dbReference type="PANTHER" id="PTHR43243">
    <property type="entry name" value="INNER MEMBRANE TRANSPORTER YGJI-RELATED"/>
    <property type="match status" value="1"/>
</dbReference>
<feature type="transmembrane region" description="Helical" evidence="6">
    <location>
        <begin position="401"/>
        <end position="421"/>
    </location>
</feature>
<dbReference type="InterPro" id="IPR002293">
    <property type="entry name" value="AA/rel_permease1"/>
</dbReference>
<dbReference type="GO" id="GO:0016020">
    <property type="term" value="C:membrane"/>
    <property type="evidence" value="ECO:0007669"/>
    <property type="project" value="UniProtKB-SubCell"/>
</dbReference>
<keyword evidence="8" id="KW-1185">Reference proteome</keyword>
<feature type="transmembrane region" description="Helical" evidence="6">
    <location>
        <begin position="242"/>
        <end position="264"/>
    </location>
</feature>
<dbReference type="STRING" id="1423781.FD06_GL000832"/>
<reference evidence="7 8" key="1">
    <citation type="journal article" date="2015" name="Genome Announc.">
        <title>Expanding the biotechnology potential of lactobacilli through comparative genomics of 213 strains and associated genera.</title>
        <authorList>
            <person name="Sun Z."/>
            <person name="Harris H.M."/>
            <person name="McCann A."/>
            <person name="Guo C."/>
            <person name="Argimon S."/>
            <person name="Zhang W."/>
            <person name="Yang X."/>
            <person name="Jeffery I.B."/>
            <person name="Cooney J.C."/>
            <person name="Kagawa T.F."/>
            <person name="Liu W."/>
            <person name="Song Y."/>
            <person name="Salvetti E."/>
            <person name="Wrobel A."/>
            <person name="Rasinkangas P."/>
            <person name="Parkhill J."/>
            <person name="Rea M.C."/>
            <person name="O'Sullivan O."/>
            <person name="Ritari J."/>
            <person name="Douillard F.P."/>
            <person name="Paul Ross R."/>
            <person name="Yang R."/>
            <person name="Briner A.E."/>
            <person name="Felis G.E."/>
            <person name="de Vos W.M."/>
            <person name="Barrangou R."/>
            <person name="Klaenhammer T.R."/>
            <person name="Caufield P.W."/>
            <person name="Cui Y."/>
            <person name="Zhang H."/>
            <person name="O'Toole P.W."/>
        </authorList>
    </citation>
    <scope>NUCLEOTIDE SEQUENCE [LARGE SCALE GENOMIC DNA]</scope>
    <source>
        <strain evidence="7 8">DSM 23829</strain>
    </source>
</reference>
<dbReference type="PIRSF" id="PIRSF006060">
    <property type="entry name" value="AA_transporter"/>
    <property type="match status" value="1"/>
</dbReference>
<dbReference type="Pfam" id="PF13520">
    <property type="entry name" value="AA_permease_2"/>
    <property type="match status" value="1"/>
</dbReference>
<dbReference type="EMBL" id="AYYQ01000011">
    <property type="protein sequence ID" value="KRM68905.1"/>
    <property type="molecule type" value="Genomic_DNA"/>
</dbReference>
<accession>A0A0R2AZ06</accession>
<evidence type="ECO:0000256" key="4">
    <source>
        <dbReference type="ARBA" id="ARBA00022989"/>
    </source>
</evidence>
<evidence type="ECO:0000256" key="5">
    <source>
        <dbReference type="ARBA" id="ARBA00023136"/>
    </source>
</evidence>